<evidence type="ECO:0000259" key="6">
    <source>
        <dbReference type="PROSITE" id="PS50111"/>
    </source>
</evidence>
<feature type="coiled-coil region" evidence="4">
    <location>
        <begin position="158"/>
        <end position="185"/>
    </location>
</feature>
<dbReference type="InterPro" id="IPR004089">
    <property type="entry name" value="MCPsignal_dom"/>
</dbReference>
<dbReference type="InterPro" id="IPR007891">
    <property type="entry name" value="CHASE3"/>
</dbReference>
<dbReference type="AlphaFoldDB" id="D5RRF1"/>
<evidence type="ECO:0000256" key="4">
    <source>
        <dbReference type="SAM" id="Coils"/>
    </source>
</evidence>
<dbReference type="OrthoDB" id="7295762at2"/>
<dbReference type="PANTHER" id="PTHR32089">
    <property type="entry name" value="METHYL-ACCEPTING CHEMOTAXIS PROTEIN MCPB"/>
    <property type="match status" value="1"/>
</dbReference>
<dbReference type="PANTHER" id="PTHR32089:SF112">
    <property type="entry name" value="LYSOZYME-LIKE PROTEIN-RELATED"/>
    <property type="match status" value="1"/>
</dbReference>
<dbReference type="Pfam" id="PF00015">
    <property type="entry name" value="MCPsignal"/>
    <property type="match status" value="1"/>
</dbReference>
<dbReference type="SUPFAM" id="SSF58104">
    <property type="entry name" value="Methyl-accepting chemotaxis protein (MCP) signaling domain"/>
    <property type="match status" value="1"/>
</dbReference>
<organism evidence="8 9">
    <name type="scientific">Pseudoroseomonas cervicalis ATCC 49957</name>
    <dbReference type="NCBI Taxonomy" id="525371"/>
    <lineage>
        <taxon>Bacteria</taxon>
        <taxon>Pseudomonadati</taxon>
        <taxon>Pseudomonadota</taxon>
        <taxon>Alphaproteobacteria</taxon>
        <taxon>Acetobacterales</taxon>
        <taxon>Roseomonadaceae</taxon>
        <taxon>Roseomonas</taxon>
    </lineage>
</organism>
<evidence type="ECO:0000256" key="1">
    <source>
        <dbReference type="ARBA" id="ARBA00023224"/>
    </source>
</evidence>
<proteinExistence type="inferred from homology"/>
<keyword evidence="5" id="KW-1133">Transmembrane helix</keyword>
<name>D5RRF1_9PROT</name>
<dbReference type="CDD" id="cd19410">
    <property type="entry name" value="HK9-like_sensor"/>
    <property type="match status" value="1"/>
</dbReference>
<keyword evidence="9" id="KW-1185">Reference proteome</keyword>
<evidence type="ECO:0000256" key="2">
    <source>
        <dbReference type="ARBA" id="ARBA00029447"/>
    </source>
</evidence>
<comment type="caution">
    <text evidence="8">The sequence shown here is derived from an EMBL/GenBank/DDBJ whole genome shotgun (WGS) entry which is preliminary data.</text>
</comment>
<evidence type="ECO:0000313" key="9">
    <source>
        <dbReference type="Proteomes" id="UP000005324"/>
    </source>
</evidence>
<evidence type="ECO:0000256" key="5">
    <source>
        <dbReference type="SAM" id="Phobius"/>
    </source>
</evidence>
<dbReference type="Gene3D" id="6.10.340.10">
    <property type="match status" value="1"/>
</dbReference>
<evidence type="ECO:0000259" key="7">
    <source>
        <dbReference type="PROSITE" id="PS50885"/>
    </source>
</evidence>
<comment type="similarity">
    <text evidence="2">Belongs to the methyl-accepting chemotaxis (MCP) protein family.</text>
</comment>
<keyword evidence="5" id="KW-0812">Transmembrane</keyword>
<dbReference type="InterPro" id="IPR003660">
    <property type="entry name" value="HAMP_dom"/>
</dbReference>
<dbReference type="GO" id="GO:0007165">
    <property type="term" value="P:signal transduction"/>
    <property type="evidence" value="ECO:0007669"/>
    <property type="project" value="UniProtKB-KW"/>
</dbReference>
<dbReference type="SMART" id="SM00304">
    <property type="entry name" value="HAMP"/>
    <property type="match status" value="1"/>
</dbReference>
<keyword evidence="4" id="KW-0175">Coiled coil</keyword>
<dbReference type="Gene3D" id="1.10.287.950">
    <property type="entry name" value="Methyl-accepting chemotaxis protein"/>
    <property type="match status" value="1"/>
</dbReference>
<feature type="domain" description="Methyl-accepting transducer" evidence="6">
    <location>
        <begin position="307"/>
        <end position="543"/>
    </location>
</feature>
<dbReference type="PROSITE" id="PS50885">
    <property type="entry name" value="HAMP"/>
    <property type="match status" value="1"/>
</dbReference>
<evidence type="ECO:0000313" key="8">
    <source>
        <dbReference type="EMBL" id="EFH10133.1"/>
    </source>
</evidence>
<keyword evidence="5" id="KW-0472">Membrane</keyword>
<dbReference type="SMART" id="SM00283">
    <property type="entry name" value="MA"/>
    <property type="match status" value="1"/>
</dbReference>
<dbReference type="PROSITE" id="PS50111">
    <property type="entry name" value="CHEMOTAXIS_TRANSDUC_2"/>
    <property type="match status" value="1"/>
</dbReference>
<dbReference type="Pfam" id="PF05227">
    <property type="entry name" value="CHASE3"/>
    <property type="match status" value="1"/>
</dbReference>
<evidence type="ECO:0000256" key="3">
    <source>
        <dbReference type="PROSITE-ProRule" id="PRU00284"/>
    </source>
</evidence>
<feature type="transmembrane region" description="Helical" evidence="5">
    <location>
        <begin position="193"/>
        <end position="212"/>
    </location>
</feature>
<dbReference type="HOGENOM" id="CLU_000445_107_27_5"/>
<dbReference type="GO" id="GO:0016020">
    <property type="term" value="C:membrane"/>
    <property type="evidence" value="ECO:0007669"/>
    <property type="project" value="InterPro"/>
</dbReference>
<reference evidence="8 9" key="1">
    <citation type="submission" date="2010-04" db="EMBL/GenBank/DDBJ databases">
        <authorList>
            <person name="Qin X."/>
            <person name="Bachman B."/>
            <person name="Battles P."/>
            <person name="Bell A."/>
            <person name="Bess C."/>
            <person name="Bickham C."/>
            <person name="Chaboub L."/>
            <person name="Chen D."/>
            <person name="Coyle M."/>
            <person name="Deiros D.R."/>
            <person name="Dinh H."/>
            <person name="Forbes L."/>
            <person name="Fowler G."/>
            <person name="Francisco L."/>
            <person name="Fu Q."/>
            <person name="Gubbala S."/>
            <person name="Hale W."/>
            <person name="Han Y."/>
            <person name="Hemphill L."/>
            <person name="Highlander S.K."/>
            <person name="Hirani K."/>
            <person name="Hogues M."/>
            <person name="Jackson L."/>
            <person name="Jakkamsetti A."/>
            <person name="Javaid M."/>
            <person name="Jiang H."/>
            <person name="Korchina V."/>
            <person name="Kovar C."/>
            <person name="Lara F."/>
            <person name="Lee S."/>
            <person name="Mata R."/>
            <person name="Mathew T."/>
            <person name="Moen C."/>
            <person name="Morales K."/>
            <person name="Munidasa M."/>
            <person name="Nazareth L."/>
            <person name="Ngo R."/>
            <person name="Nguyen L."/>
            <person name="Okwuonu G."/>
            <person name="Ongeri F."/>
            <person name="Patil S."/>
            <person name="Petrosino J."/>
            <person name="Pham C."/>
            <person name="Pham P."/>
            <person name="Pu L.-L."/>
            <person name="Puazo M."/>
            <person name="Raj R."/>
            <person name="Reid J."/>
            <person name="Rouhana J."/>
            <person name="Saada N."/>
            <person name="Shang Y."/>
            <person name="Simmons D."/>
            <person name="Thornton R."/>
            <person name="Warren J."/>
            <person name="Weissenberger G."/>
            <person name="Zhang J."/>
            <person name="Zhang L."/>
            <person name="Zhou C."/>
            <person name="Zhu D."/>
            <person name="Muzny D."/>
            <person name="Worley K."/>
            <person name="Gibbs R."/>
        </authorList>
    </citation>
    <scope>NUCLEOTIDE SEQUENCE [LARGE SCALE GENOMIC DNA]</scope>
    <source>
        <strain evidence="8 9">ATCC 49957</strain>
    </source>
</reference>
<dbReference type="EMBL" id="ADVL01000699">
    <property type="protein sequence ID" value="EFH10133.1"/>
    <property type="molecule type" value="Genomic_DNA"/>
</dbReference>
<feature type="transmembrane region" description="Helical" evidence="5">
    <location>
        <begin position="17"/>
        <end position="36"/>
    </location>
</feature>
<dbReference type="RefSeq" id="WP_007002693.1">
    <property type="nucleotide sequence ID" value="NZ_GG770777.1"/>
</dbReference>
<feature type="domain" description="HAMP" evidence="7">
    <location>
        <begin position="214"/>
        <end position="267"/>
    </location>
</feature>
<gene>
    <name evidence="8" type="ORF">HMPREF0731_3663</name>
</gene>
<keyword evidence="1 3" id="KW-0807">Transducer</keyword>
<dbReference type="Proteomes" id="UP000005324">
    <property type="component" value="Unassembled WGS sequence"/>
</dbReference>
<accession>D5RRF1</accession>
<protein>
    <submittedName>
        <fullName evidence="8">Methyl-accepting chemotaxis protein signaling domain protein</fullName>
    </submittedName>
</protein>
<sequence length="563" mass="59602">MPSTEVWSMGWSIRARLMAMFGALVIVAALGNALIWRDLGNIRESRDWSRHTQDVLTRFDQLLSGVLNQETALRGAALGGAAYLEPLAGGERATAENLRDLQRLTADNPAQQARLRELSQLVEQWQGRFASPAAQAVRAGQAEAARAAALHPDARPMMDRIRAIMEEAKAQERQLARERDAAVDDAFARSASLLLGSLTLMLVLAVALGVLMQKTVSAPLAGMVASLRRLSARDYGFALPQGQQPAEIAQMAEALAQCRDGLQRADALQAQQEAENQRRLARGEAIEALLRRFDSEASRNLDDVGRAVQLVQGSAQDINQAAEQSSRLVRNVMGAADDASANVQTVAASAEELAASIAEVARQVSESAAVARRAGEDARATDGAVQSLSEAARSIGDVVDLITDIAGRTNLLALNATIEAARAGDAGKGFAVVASEVKNLANQTARATEQISQQINSMQGETGRAVQAIGSIARTITEMERITTQVAAAAEEQATATQEIGRAVAEAARGTQEVTRNTGAVGEAAQRTGQVAEQLRGAASGMAEQASALRRRIEALLTGIRAA</sequence>